<dbReference type="GO" id="GO:0005524">
    <property type="term" value="F:ATP binding"/>
    <property type="evidence" value="ECO:0007669"/>
    <property type="project" value="UniProtKB-KW"/>
</dbReference>
<evidence type="ECO:0000256" key="3">
    <source>
        <dbReference type="ARBA" id="ARBA00006432"/>
    </source>
</evidence>
<comment type="subcellular location">
    <subcellularLocation>
        <location evidence="2">Peroxisome</location>
    </subcellularLocation>
</comment>
<evidence type="ECO:0000256" key="5">
    <source>
        <dbReference type="ARBA" id="ARBA00019043"/>
    </source>
</evidence>
<dbReference type="GO" id="GO:0005777">
    <property type="term" value="C:peroxisome"/>
    <property type="evidence" value="ECO:0007669"/>
    <property type="project" value="UniProtKB-SubCell"/>
</dbReference>
<accession>A0AAW1TWN4</accession>
<dbReference type="GO" id="GO:0008218">
    <property type="term" value="P:bioluminescence"/>
    <property type="evidence" value="ECO:0007669"/>
    <property type="project" value="UniProtKB-KW"/>
</dbReference>
<dbReference type="PANTHER" id="PTHR24096">
    <property type="entry name" value="LONG-CHAIN-FATTY-ACID--COA LIGASE"/>
    <property type="match status" value="1"/>
</dbReference>
<evidence type="ECO:0000256" key="15">
    <source>
        <dbReference type="ARBA" id="ARBA00048497"/>
    </source>
</evidence>
<evidence type="ECO:0000259" key="16">
    <source>
        <dbReference type="Pfam" id="PF00501"/>
    </source>
</evidence>
<evidence type="ECO:0000313" key="19">
    <source>
        <dbReference type="Proteomes" id="UP001431783"/>
    </source>
</evidence>
<gene>
    <name evidence="18" type="ORF">WA026_017959</name>
</gene>
<keyword evidence="19" id="KW-1185">Reference proteome</keyword>
<dbReference type="InterPro" id="IPR000873">
    <property type="entry name" value="AMP-dep_synth/lig_dom"/>
</dbReference>
<keyword evidence="12" id="KW-0576">Peroxisome</keyword>
<protein>
    <recommendedName>
        <fullName evidence="5">Luciferin 4-monooxygenase</fullName>
        <ecNumber evidence="4">1.13.12.7</ecNumber>
    </recommendedName>
</protein>
<dbReference type="PANTHER" id="PTHR24096:SF423">
    <property type="entry name" value="GM05240P"/>
    <property type="match status" value="1"/>
</dbReference>
<evidence type="ECO:0000256" key="4">
    <source>
        <dbReference type="ARBA" id="ARBA00012532"/>
    </source>
</evidence>
<dbReference type="SUPFAM" id="SSF56801">
    <property type="entry name" value="Acetyl-CoA synthetase-like"/>
    <property type="match status" value="1"/>
</dbReference>
<name>A0AAW1TWN4_9CUCU</name>
<keyword evidence="10" id="KW-0560">Oxidoreductase</keyword>
<dbReference type="Gene3D" id="2.30.38.10">
    <property type="entry name" value="Luciferase, Domain 3"/>
    <property type="match status" value="1"/>
</dbReference>
<keyword evidence="8" id="KW-0067">ATP-binding</keyword>
<keyword evidence="13" id="KW-0455">Luminescence</keyword>
<evidence type="ECO:0000256" key="10">
    <source>
        <dbReference type="ARBA" id="ARBA00023002"/>
    </source>
</evidence>
<dbReference type="EMBL" id="JARQZJ010000011">
    <property type="protein sequence ID" value="KAK9872492.1"/>
    <property type="molecule type" value="Genomic_DNA"/>
</dbReference>
<evidence type="ECO:0000256" key="11">
    <source>
        <dbReference type="ARBA" id="ARBA00023033"/>
    </source>
</evidence>
<keyword evidence="11" id="KW-0503">Monooxygenase</keyword>
<comment type="cofactor">
    <cofactor evidence="1">
        <name>Mg(2+)</name>
        <dbReference type="ChEBI" id="CHEBI:18420"/>
    </cofactor>
</comment>
<keyword evidence="9" id="KW-0460">Magnesium</keyword>
<evidence type="ECO:0000256" key="13">
    <source>
        <dbReference type="ARBA" id="ARBA00023223"/>
    </source>
</evidence>
<organism evidence="18 19">
    <name type="scientific">Henosepilachna vigintioctopunctata</name>
    <dbReference type="NCBI Taxonomy" id="420089"/>
    <lineage>
        <taxon>Eukaryota</taxon>
        <taxon>Metazoa</taxon>
        <taxon>Ecdysozoa</taxon>
        <taxon>Arthropoda</taxon>
        <taxon>Hexapoda</taxon>
        <taxon>Insecta</taxon>
        <taxon>Pterygota</taxon>
        <taxon>Neoptera</taxon>
        <taxon>Endopterygota</taxon>
        <taxon>Coleoptera</taxon>
        <taxon>Polyphaga</taxon>
        <taxon>Cucujiformia</taxon>
        <taxon>Coccinelloidea</taxon>
        <taxon>Coccinellidae</taxon>
        <taxon>Epilachninae</taxon>
        <taxon>Epilachnini</taxon>
        <taxon>Henosepilachna</taxon>
    </lineage>
</organism>
<proteinExistence type="inferred from homology"/>
<keyword evidence="14" id="KW-0599">Photoprotein</keyword>
<dbReference type="PROSITE" id="PS00455">
    <property type="entry name" value="AMP_BINDING"/>
    <property type="match status" value="1"/>
</dbReference>
<keyword evidence="6" id="KW-0479">Metal-binding</keyword>
<evidence type="ECO:0000256" key="6">
    <source>
        <dbReference type="ARBA" id="ARBA00022723"/>
    </source>
</evidence>
<evidence type="ECO:0000256" key="2">
    <source>
        <dbReference type="ARBA" id="ARBA00004275"/>
    </source>
</evidence>
<dbReference type="GO" id="GO:0004497">
    <property type="term" value="F:monooxygenase activity"/>
    <property type="evidence" value="ECO:0007669"/>
    <property type="project" value="UniProtKB-KW"/>
</dbReference>
<sequence>MTTKFVVEGLPPLEPIKEISIGEIIYQSLLTHTDNTPAFVDGKTGIVITYPQLLSRTCSLAEALRNTGYGPHSTILVSSKNHVRFFVPVVAALYIGAKVTTMNPNYTPTELTHVMNISQPNIVFCSEDVVHKYADLKRKMNFIEKIIAIDTTKSSVEAESLNDFIRENIRSMVSTISTTVVNTREHVAFILYSSGTTGLPKGVMLTHRNINAKFLIWKDPRLFIEKNRTLCVLPFFHAYGLLTTLTALRANSLTVFLNEFEPEVYMQALQDYKVTRLYLAPSFLLFLAKSPLVLQYDLSSVNEAICGAAPLKKSTEDEFKRRFNVDISQAYGLTESTLAVTINGKTRSKPGSSGKVTPYSRLAIRDLETGKFLGPNNAGEICIKSEMVMKGYCRNPEATKNTFNEDGWLLTGDAGYYDEDGDLFVTDRLKELIKYKGFQVAPAEIEAILLTHDEIIECGVVGMPDERAGEVPLAFVVKLEQSQLTERDIQKFVEEKLSNQKWLRGGVVFVKRIPKNPTGKILRRNLRLMMKQYQSKL</sequence>
<evidence type="ECO:0000313" key="18">
    <source>
        <dbReference type="EMBL" id="KAK9872492.1"/>
    </source>
</evidence>
<evidence type="ECO:0000256" key="7">
    <source>
        <dbReference type="ARBA" id="ARBA00022741"/>
    </source>
</evidence>
<keyword evidence="7" id="KW-0547">Nucleotide-binding</keyword>
<dbReference type="Gene3D" id="3.30.300.30">
    <property type="match status" value="1"/>
</dbReference>
<dbReference type="Pfam" id="PF00501">
    <property type="entry name" value="AMP-binding"/>
    <property type="match status" value="1"/>
</dbReference>
<dbReference type="GO" id="GO:0016405">
    <property type="term" value="F:CoA-ligase activity"/>
    <property type="evidence" value="ECO:0007669"/>
    <property type="project" value="TreeGrafter"/>
</dbReference>
<evidence type="ECO:0000256" key="1">
    <source>
        <dbReference type="ARBA" id="ARBA00001946"/>
    </source>
</evidence>
<comment type="catalytic activity">
    <reaction evidence="15">
        <text>firefly D-luciferin + ATP + O2 = firefly oxyluciferin + hnu + AMP + CO2 + diphosphate</text>
        <dbReference type="Rhea" id="RHEA:10732"/>
        <dbReference type="ChEBI" id="CHEBI:15379"/>
        <dbReference type="ChEBI" id="CHEBI:16526"/>
        <dbReference type="ChEBI" id="CHEBI:16792"/>
        <dbReference type="ChEBI" id="CHEBI:30212"/>
        <dbReference type="ChEBI" id="CHEBI:30616"/>
        <dbReference type="ChEBI" id="CHEBI:33019"/>
        <dbReference type="ChEBI" id="CHEBI:58038"/>
        <dbReference type="ChEBI" id="CHEBI:456215"/>
        <dbReference type="EC" id="1.13.12.7"/>
    </reaction>
</comment>
<feature type="domain" description="AMP-dependent synthetase/ligase" evidence="16">
    <location>
        <begin position="33"/>
        <end position="392"/>
    </location>
</feature>
<feature type="domain" description="AMP-binding enzyme C-terminal" evidence="17">
    <location>
        <begin position="444"/>
        <end position="520"/>
    </location>
</feature>
<evidence type="ECO:0000256" key="9">
    <source>
        <dbReference type="ARBA" id="ARBA00022842"/>
    </source>
</evidence>
<evidence type="ECO:0000259" key="17">
    <source>
        <dbReference type="Pfam" id="PF13193"/>
    </source>
</evidence>
<reference evidence="18 19" key="1">
    <citation type="submission" date="2023-03" db="EMBL/GenBank/DDBJ databases">
        <title>Genome insight into feeding habits of ladybird beetles.</title>
        <authorList>
            <person name="Li H.-S."/>
            <person name="Huang Y.-H."/>
            <person name="Pang H."/>
        </authorList>
    </citation>
    <scope>NUCLEOTIDE SEQUENCE [LARGE SCALE GENOMIC DNA]</scope>
    <source>
        <strain evidence="18">SYSU_2023b</strain>
        <tissue evidence="18">Whole body</tissue>
    </source>
</reference>
<dbReference type="InterPro" id="IPR020845">
    <property type="entry name" value="AMP-binding_CS"/>
</dbReference>
<comment type="similarity">
    <text evidence="3">Belongs to the ATP-dependent AMP-binding enzyme family.</text>
</comment>
<evidence type="ECO:0000256" key="8">
    <source>
        <dbReference type="ARBA" id="ARBA00022840"/>
    </source>
</evidence>
<dbReference type="AlphaFoldDB" id="A0AAW1TWN4"/>
<dbReference type="Pfam" id="PF13193">
    <property type="entry name" value="AMP-binding_C"/>
    <property type="match status" value="1"/>
</dbReference>
<dbReference type="InterPro" id="IPR045851">
    <property type="entry name" value="AMP-bd_C_sf"/>
</dbReference>
<evidence type="ECO:0000256" key="14">
    <source>
        <dbReference type="ARBA" id="ARBA00023262"/>
    </source>
</evidence>
<dbReference type="EC" id="1.13.12.7" evidence="4"/>
<evidence type="ECO:0000256" key="12">
    <source>
        <dbReference type="ARBA" id="ARBA00023140"/>
    </source>
</evidence>
<dbReference type="GO" id="GO:0046872">
    <property type="term" value="F:metal ion binding"/>
    <property type="evidence" value="ECO:0007669"/>
    <property type="project" value="UniProtKB-KW"/>
</dbReference>
<comment type="caution">
    <text evidence="18">The sequence shown here is derived from an EMBL/GenBank/DDBJ whole genome shotgun (WGS) entry which is preliminary data.</text>
</comment>
<dbReference type="FunFam" id="3.30.300.30:FF:000007">
    <property type="entry name" value="4-coumarate--CoA ligase 2"/>
    <property type="match status" value="1"/>
</dbReference>
<dbReference type="InterPro" id="IPR025110">
    <property type="entry name" value="AMP-bd_C"/>
</dbReference>
<dbReference type="Proteomes" id="UP001431783">
    <property type="component" value="Unassembled WGS sequence"/>
</dbReference>
<dbReference type="Gene3D" id="3.40.50.980">
    <property type="match status" value="2"/>
</dbReference>